<feature type="transmembrane region" description="Helical" evidence="2">
    <location>
        <begin position="37"/>
        <end position="57"/>
    </location>
</feature>
<evidence type="ECO:0000256" key="1">
    <source>
        <dbReference type="SAM" id="Coils"/>
    </source>
</evidence>
<name>A0A5S5C2A3_9FLAO</name>
<dbReference type="OrthoDB" id="6073502at2"/>
<evidence type="ECO:0000313" key="4">
    <source>
        <dbReference type="Proteomes" id="UP000324376"/>
    </source>
</evidence>
<proteinExistence type="predicted"/>
<dbReference type="AlphaFoldDB" id="A0A5S5C2A3"/>
<reference evidence="3 4" key="1">
    <citation type="submission" date="2019-07" db="EMBL/GenBank/DDBJ databases">
        <title>Genomic Encyclopedia of Archaeal and Bacterial Type Strains, Phase II (KMG-II): from individual species to whole genera.</title>
        <authorList>
            <person name="Goeker M."/>
        </authorList>
    </citation>
    <scope>NUCLEOTIDE SEQUENCE [LARGE SCALE GENOMIC DNA]</scope>
    <source>
        <strain evidence="3 4">DSM 17527</strain>
    </source>
</reference>
<dbReference type="Proteomes" id="UP000324376">
    <property type="component" value="Unassembled WGS sequence"/>
</dbReference>
<keyword evidence="2" id="KW-1133">Transmembrane helix</keyword>
<sequence>MLTFFGILILIIGVISLVITPFFNSSKALAWFTKTRSLQLIAFGFVLSVLSGLLFYAEPGTAYAVQYPWGSQKAVFRQGIHTKMWGRLIPIQFELPIKYVIPDSEGDLGEQSQYANVDKAKYWAFSDAVKARIATSVVISINTVDEDQFLSVADRNKTERNLIRSRIIPNIDQSIKNTCKLMDAQDYISGQASDFDRYFKDQLENGMYVLEEYITNESVETIGDSMTIRTITNNKESKQKRFRIKKINGEPVRERGNSLKSYGLTVIQAVVTEIDWESTFDKRLQLQKEEVAQTQLEKQQAEREFYRAQKETAKGEAEKATERAKLEKQQIQKTIEAETRAKVAEFNLIEERKKYEVAQFKAKTQKTMADAQSYENAKLVTAGLTPQERAEWEYKTSVNVARELKDLRLPQIYFESGGKQGEQGNLLQNLIGAELAKKMLSKPSSKR</sequence>
<protein>
    <submittedName>
        <fullName evidence="3">SPFH domain/Band 7 family protein</fullName>
    </submittedName>
</protein>
<feature type="transmembrane region" description="Helical" evidence="2">
    <location>
        <begin position="6"/>
        <end position="25"/>
    </location>
</feature>
<dbReference type="RefSeq" id="WP_148782668.1">
    <property type="nucleotide sequence ID" value="NZ_VNHU01000005.1"/>
</dbReference>
<feature type="coiled-coil region" evidence="1">
    <location>
        <begin position="284"/>
        <end position="337"/>
    </location>
</feature>
<keyword evidence="2" id="KW-0472">Membrane</keyword>
<comment type="caution">
    <text evidence="3">The sequence shown here is derived from an EMBL/GenBank/DDBJ whole genome shotgun (WGS) entry which is preliminary data.</text>
</comment>
<evidence type="ECO:0000313" key="3">
    <source>
        <dbReference type="EMBL" id="TYP73565.1"/>
    </source>
</evidence>
<keyword evidence="1" id="KW-0175">Coiled coil</keyword>
<evidence type="ECO:0000256" key="2">
    <source>
        <dbReference type="SAM" id="Phobius"/>
    </source>
</evidence>
<organism evidence="3 4">
    <name type="scientific">Aquimarina intermedia</name>
    <dbReference type="NCBI Taxonomy" id="350814"/>
    <lineage>
        <taxon>Bacteria</taxon>
        <taxon>Pseudomonadati</taxon>
        <taxon>Bacteroidota</taxon>
        <taxon>Flavobacteriia</taxon>
        <taxon>Flavobacteriales</taxon>
        <taxon>Flavobacteriaceae</taxon>
        <taxon>Aquimarina</taxon>
    </lineage>
</organism>
<keyword evidence="2" id="KW-0812">Transmembrane</keyword>
<accession>A0A5S5C2A3</accession>
<keyword evidence="4" id="KW-1185">Reference proteome</keyword>
<gene>
    <name evidence="3" type="ORF">BD809_105153</name>
</gene>
<dbReference type="EMBL" id="VNHU01000005">
    <property type="protein sequence ID" value="TYP73565.1"/>
    <property type="molecule type" value="Genomic_DNA"/>
</dbReference>